<dbReference type="InterPro" id="IPR011234">
    <property type="entry name" value="Fumarylacetoacetase-like_C"/>
</dbReference>
<comment type="similarity">
    <text evidence="1">Belongs to the FAH family.</text>
</comment>
<reference evidence="4 5" key="1">
    <citation type="journal article" date="2023" name="IMA Fungus">
        <title>Comparative genomic study of the Penicillium genus elucidates a diverse pangenome and 15 lateral gene transfer events.</title>
        <authorList>
            <person name="Petersen C."/>
            <person name="Sorensen T."/>
            <person name="Nielsen M.R."/>
            <person name="Sondergaard T.E."/>
            <person name="Sorensen J.L."/>
            <person name="Fitzpatrick D.A."/>
            <person name="Frisvad J.C."/>
            <person name="Nielsen K.L."/>
        </authorList>
    </citation>
    <scope>NUCLEOTIDE SEQUENCE [LARGE SCALE GENOMIC DNA]</scope>
    <source>
        <strain evidence="4 5">IBT 29057</strain>
    </source>
</reference>
<protein>
    <recommendedName>
        <fullName evidence="3">Fumarylacetoacetase-like C-terminal domain-containing protein</fullName>
    </recommendedName>
</protein>
<evidence type="ECO:0000259" key="3">
    <source>
        <dbReference type="Pfam" id="PF01557"/>
    </source>
</evidence>
<dbReference type="Pfam" id="PF01557">
    <property type="entry name" value="FAA_hydrolase"/>
    <property type="match status" value="1"/>
</dbReference>
<proteinExistence type="inferred from homology"/>
<sequence length="275" mass="30056">MHRVILTKRATSIIGPRDQILLHPNFTSTFDYEEEIEVIVLKSDFQISEENDVWGPVAVPKETLPANQKIQTFVNQEKRQEATLNELIFNIPKLIVTISAAQTLQVGDVLATGTPTGIGFGFRPMKFLEAGDEISGSVTGLGILTNRIASSDAVNTTSEREESYIPVANQKAFFNSRLTKVNGKHLFYQRLGVENGPPVSFTHGLGAPTNYFQALITKLQSTHSLHPLDMEGHGLSPTSALSSLSIASSAQDFHHMSEVAGTNNDVTVIVIQWAV</sequence>
<keyword evidence="2" id="KW-0479">Metal-binding</keyword>
<dbReference type="AlphaFoldDB" id="A0AAD6DXN0"/>
<organism evidence="4 5">
    <name type="scientific">Penicillium hetheringtonii</name>
    <dbReference type="NCBI Taxonomy" id="911720"/>
    <lineage>
        <taxon>Eukaryota</taxon>
        <taxon>Fungi</taxon>
        <taxon>Dikarya</taxon>
        <taxon>Ascomycota</taxon>
        <taxon>Pezizomycotina</taxon>
        <taxon>Eurotiomycetes</taxon>
        <taxon>Eurotiomycetidae</taxon>
        <taxon>Eurotiales</taxon>
        <taxon>Aspergillaceae</taxon>
        <taxon>Penicillium</taxon>
    </lineage>
</organism>
<gene>
    <name evidence="4" type="ORF">N7450_003374</name>
</gene>
<dbReference type="PANTHER" id="PTHR11820:SF7">
    <property type="entry name" value="ACYLPYRUVASE FAHD1, MITOCHONDRIAL"/>
    <property type="match status" value="1"/>
</dbReference>
<dbReference type="GO" id="GO:0072330">
    <property type="term" value="P:monocarboxylic acid biosynthetic process"/>
    <property type="evidence" value="ECO:0007669"/>
    <property type="project" value="UniProtKB-ARBA"/>
</dbReference>
<dbReference type="Gene3D" id="3.40.50.1820">
    <property type="entry name" value="alpha/beta hydrolase"/>
    <property type="match status" value="1"/>
</dbReference>
<dbReference type="GO" id="GO:0018773">
    <property type="term" value="F:acetylpyruvate hydrolase activity"/>
    <property type="evidence" value="ECO:0007669"/>
    <property type="project" value="TreeGrafter"/>
</dbReference>
<evidence type="ECO:0000256" key="2">
    <source>
        <dbReference type="ARBA" id="ARBA00022723"/>
    </source>
</evidence>
<feature type="domain" description="Fumarylacetoacetase-like C-terminal" evidence="3">
    <location>
        <begin position="53"/>
        <end position="148"/>
    </location>
</feature>
<name>A0AAD6DXN0_9EURO</name>
<dbReference type="EMBL" id="JAQJAC010000002">
    <property type="protein sequence ID" value="KAJ5596916.1"/>
    <property type="molecule type" value="Genomic_DNA"/>
</dbReference>
<evidence type="ECO:0000256" key="1">
    <source>
        <dbReference type="ARBA" id="ARBA00010211"/>
    </source>
</evidence>
<dbReference type="PANTHER" id="PTHR11820">
    <property type="entry name" value="ACYLPYRUVASE"/>
    <property type="match status" value="1"/>
</dbReference>
<dbReference type="InterPro" id="IPR029058">
    <property type="entry name" value="AB_hydrolase_fold"/>
</dbReference>
<accession>A0AAD6DXN0</accession>
<dbReference type="Gene3D" id="3.90.850.10">
    <property type="entry name" value="Fumarylacetoacetase-like, C-terminal domain"/>
    <property type="match status" value="1"/>
</dbReference>
<dbReference type="GO" id="GO:0046872">
    <property type="term" value="F:metal ion binding"/>
    <property type="evidence" value="ECO:0007669"/>
    <property type="project" value="UniProtKB-KW"/>
</dbReference>
<evidence type="ECO:0000313" key="4">
    <source>
        <dbReference type="EMBL" id="KAJ5596916.1"/>
    </source>
</evidence>
<comment type="caution">
    <text evidence="4">The sequence shown here is derived from an EMBL/GenBank/DDBJ whole genome shotgun (WGS) entry which is preliminary data.</text>
</comment>
<dbReference type="InterPro" id="IPR036663">
    <property type="entry name" value="Fumarylacetoacetase_C_sf"/>
</dbReference>
<evidence type="ECO:0000313" key="5">
    <source>
        <dbReference type="Proteomes" id="UP001216150"/>
    </source>
</evidence>
<dbReference type="SUPFAM" id="SSF53474">
    <property type="entry name" value="alpha/beta-Hydrolases"/>
    <property type="match status" value="1"/>
</dbReference>
<dbReference type="SUPFAM" id="SSF56529">
    <property type="entry name" value="FAH"/>
    <property type="match status" value="1"/>
</dbReference>
<dbReference type="GO" id="GO:0017000">
    <property type="term" value="P:antibiotic biosynthetic process"/>
    <property type="evidence" value="ECO:0007669"/>
    <property type="project" value="UniProtKB-ARBA"/>
</dbReference>
<keyword evidence="5" id="KW-1185">Reference proteome</keyword>
<dbReference type="Proteomes" id="UP001216150">
    <property type="component" value="Unassembled WGS sequence"/>
</dbReference>